<dbReference type="PROSITE" id="PS50025">
    <property type="entry name" value="LAM_G_DOMAIN"/>
    <property type="match status" value="4"/>
</dbReference>
<feature type="domain" description="EGF-like" evidence="14">
    <location>
        <begin position="909"/>
        <end position="945"/>
    </location>
</feature>
<comment type="subcellular location">
    <subcellularLocation>
        <location evidence="1">Membrane</location>
        <topology evidence="1">Single-pass type I membrane protein</topology>
    </subcellularLocation>
</comment>
<feature type="domain" description="F5/8 type C" evidence="12">
    <location>
        <begin position="1"/>
        <end position="113"/>
    </location>
</feature>
<dbReference type="InterPro" id="IPR000421">
    <property type="entry name" value="FA58C"/>
</dbReference>
<dbReference type="Gene3D" id="2.60.120.1000">
    <property type="match status" value="1"/>
</dbReference>
<keyword evidence="4 11" id="KW-0812">Transmembrane</keyword>
<evidence type="ECO:0000256" key="11">
    <source>
        <dbReference type="SAM" id="Phobius"/>
    </source>
</evidence>
<feature type="domain" description="Laminin G" evidence="13">
    <location>
        <begin position="731"/>
        <end position="908"/>
    </location>
</feature>
<feature type="domain" description="Laminin G" evidence="13">
    <location>
        <begin position="949"/>
        <end position="1138"/>
    </location>
</feature>
<evidence type="ECO:0000256" key="9">
    <source>
        <dbReference type="PROSITE-ProRule" id="PRU00076"/>
    </source>
</evidence>
<keyword evidence="3 9" id="KW-0245">EGF-like domain</keyword>
<evidence type="ECO:0000259" key="14">
    <source>
        <dbReference type="PROSITE" id="PS50026"/>
    </source>
</evidence>
<sequence length="1330" mass="149112">MCCGGAWTSGYPDTFQYLGVDLGYRHVITSVITQGRRGSNEYVTEYYMEFSSDNKTWSIYTNKYGTPLMFEGNSDDNTPKKNYLAYPMVARFVRFNPQRWHDFISLRVELEGCRFDAAGVTFDGHSRVTYDVSGEGQYVQTYEDRLKLRFRTTQADGLVFYADGNQGDYVVLELVNGKLYFHIDLGSTASVGGHTTMSAGSLLDNNQWHEVDIIRIGLNINFTVDQRTITNMTNGDFLSLDLDRHIHLGGLDTFLKPGKRLYSTRNFKGCMENVWFNYMDIISDARMGTARFKLHGSIGLGTCDMEPVTPITFPTFDSHLRLDRARGHQLRVSFHFRSYSDGGLLFSNGLDMDGKILMKINDNGHIEYSVKTHNNPEVTSIMKNRDPMSAKDTFTDGLWHTVERSSSPAPVTSLDWSTSRWTACRTLPIDSSRGDDTIGIPGFLGCMQNLEVNDDIVVGLTIAENKGVLNGTCVIQDRCDPNPCEHGGICSQSHETFMCNCDDTGYEGAVCHKSKYLVSCEEARMLNPLPTYKDLKIDIDDSGPLPPFKVRCTFNHDQKSSITEIHHDSMNPTHVDGYQTAGSYVRMVTYDADIEQFDELIARAGYCEQSIRYRCYGSKLLSDPGPDPNIPSWGWWVGRNNMKMDYWGGSSPGSGKCACALKNECKKNNPRCNCDAGLLENDVFDSGLLRHKEDLPVMELRFGDTGTLKDRRWGQHTLGPLLCYGDTLFDNIVTFRKTDATIALPTFDAATSGDIRFQFRTTTLNGIFLQNTGQNHFIEVKLVFGNSIQFRFDVGNGVQTLEKMTAYPLNDGDWHTVHIERNRKLAQLKVDLQAVVTVDEPSNQGFRTLDLNSPLMIGELTVLCVGRQVDYSDGFVGCMRALMVNGMVQDLRGKVDSGEVTYGVSSGCHPKCASNPCMNEGICIEWFSHYTCDCAYTPYRGWDCGREVGVNLDPSNMVKFGFDQQSGSIGTDEEQIIIGFSTQKKQGTLMHITNAKKPEKPDYISVEINNNGGVKVVVDVGFQREEVNVDIQDVDLTNGQQHIVNVKRSNKGRTITVDNYPPKVVTWTWLSDSSDTKLDNPKYIFFGHNETHIKNGFEGCLFRAQFDNVFPLKRVFQDPRPSYITLVPDTGVIREDMCAFEEVTNAPEEAEYRPTTPMPTNLTTTPVDTYERAGGVGEIDGVLLGIIIAVIILILFGLLVIIGRYYFRHKGAYRTHEAKDARQYDNPDLAVAAPKTRQPEVPKKKEWCSTVPLSGALQYHCQVLYSTIVMCSTVPLSGALQYHCQVLYSTIVRCSTIPLSGALQYHCQVLYSTIVMCSTVPLSGALQYHW</sequence>
<keyword evidence="5" id="KW-0732">Signal</keyword>
<protein>
    <recommendedName>
        <fullName evidence="17">Neurexin-4</fullName>
    </recommendedName>
</protein>
<dbReference type="SMART" id="SM00181">
    <property type="entry name" value="EGF"/>
    <property type="match status" value="2"/>
</dbReference>
<dbReference type="SMART" id="SM00231">
    <property type="entry name" value="FA58C"/>
    <property type="match status" value="1"/>
</dbReference>
<dbReference type="GO" id="GO:0016020">
    <property type="term" value="C:membrane"/>
    <property type="evidence" value="ECO:0007669"/>
    <property type="project" value="UniProtKB-SubCell"/>
</dbReference>
<proteinExistence type="inferred from homology"/>
<evidence type="ECO:0000256" key="1">
    <source>
        <dbReference type="ARBA" id="ARBA00004479"/>
    </source>
</evidence>
<dbReference type="Gene3D" id="2.10.25.10">
    <property type="entry name" value="Laminin"/>
    <property type="match status" value="2"/>
</dbReference>
<dbReference type="CDD" id="cd00110">
    <property type="entry name" value="LamG"/>
    <property type="match status" value="3"/>
</dbReference>
<dbReference type="CDD" id="cd00054">
    <property type="entry name" value="EGF_CA"/>
    <property type="match status" value="1"/>
</dbReference>
<evidence type="ECO:0000256" key="10">
    <source>
        <dbReference type="PROSITE-ProRule" id="PRU00122"/>
    </source>
</evidence>
<keyword evidence="8 10" id="KW-1015">Disulfide bond</keyword>
<dbReference type="InterPro" id="IPR001791">
    <property type="entry name" value="Laminin_G"/>
</dbReference>
<comment type="caution">
    <text evidence="9">Lacks conserved residue(s) required for the propagation of feature annotation.</text>
</comment>
<accession>A0AAD9UE91</accession>
<dbReference type="EMBL" id="JAODUO010000214">
    <property type="protein sequence ID" value="KAK2186080.1"/>
    <property type="molecule type" value="Genomic_DNA"/>
</dbReference>
<evidence type="ECO:0000256" key="3">
    <source>
        <dbReference type="ARBA" id="ARBA00022536"/>
    </source>
</evidence>
<dbReference type="PROSITE" id="PS01285">
    <property type="entry name" value="FA58C_1"/>
    <property type="match status" value="1"/>
</dbReference>
<evidence type="ECO:0000256" key="7">
    <source>
        <dbReference type="ARBA" id="ARBA00023136"/>
    </source>
</evidence>
<dbReference type="CDD" id="cd00057">
    <property type="entry name" value="FA58C"/>
    <property type="match status" value="1"/>
</dbReference>
<keyword evidence="6 11" id="KW-1133">Transmembrane helix</keyword>
<reference evidence="15" key="1">
    <citation type="journal article" date="2023" name="Mol. Biol. Evol.">
        <title>Third-Generation Sequencing Reveals the Adaptive Role of the Epigenome in Three Deep-Sea Polychaetes.</title>
        <authorList>
            <person name="Perez M."/>
            <person name="Aroh O."/>
            <person name="Sun Y."/>
            <person name="Lan Y."/>
            <person name="Juniper S.K."/>
            <person name="Young C.R."/>
            <person name="Angers B."/>
            <person name="Qian P.Y."/>
        </authorList>
    </citation>
    <scope>NUCLEOTIDE SEQUENCE</scope>
    <source>
        <strain evidence="15">R07B-5</strain>
    </source>
</reference>
<evidence type="ECO:0000259" key="12">
    <source>
        <dbReference type="PROSITE" id="PS50022"/>
    </source>
</evidence>
<dbReference type="Gene3D" id="2.60.120.260">
    <property type="entry name" value="Galactose-binding domain-like"/>
    <property type="match status" value="1"/>
</dbReference>
<evidence type="ECO:0000313" key="15">
    <source>
        <dbReference type="EMBL" id="KAK2186080.1"/>
    </source>
</evidence>
<evidence type="ECO:0000256" key="6">
    <source>
        <dbReference type="ARBA" id="ARBA00022989"/>
    </source>
</evidence>
<evidence type="ECO:0000256" key="4">
    <source>
        <dbReference type="ARBA" id="ARBA00022692"/>
    </source>
</evidence>
<comment type="caution">
    <text evidence="15">The sequence shown here is derived from an EMBL/GenBank/DDBJ whole genome shotgun (WGS) entry which is preliminary data.</text>
</comment>
<keyword evidence="7 11" id="KW-0472">Membrane</keyword>
<dbReference type="PROSITE" id="PS01286">
    <property type="entry name" value="FA58C_2"/>
    <property type="match status" value="1"/>
</dbReference>
<dbReference type="PANTHER" id="PTHR15036:SF49">
    <property type="entry name" value="AXOTACTIN"/>
    <property type="match status" value="1"/>
</dbReference>
<comment type="similarity">
    <text evidence="2">Belongs to the neurexin family.</text>
</comment>
<dbReference type="InterPro" id="IPR000742">
    <property type="entry name" value="EGF"/>
</dbReference>
<evidence type="ECO:0000256" key="2">
    <source>
        <dbReference type="ARBA" id="ARBA00010241"/>
    </source>
</evidence>
<dbReference type="Gene3D" id="2.60.120.200">
    <property type="match status" value="4"/>
</dbReference>
<dbReference type="InterPro" id="IPR013320">
    <property type="entry name" value="ConA-like_dom_sf"/>
</dbReference>
<dbReference type="Pfam" id="PF02210">
    <property type="entry name" value="Laminin_G_2"/>
    <property type="match status" value="3"/>
</dbReference>
<evidence type="ECO:0000313" key="16">
    <source>
        <dbReference type="Proteomes" id="UP001209878"/>
    </source>
</evidence>
<dbReference type="SUPFAM" id="SSF49899">
    <property type="entry name" value="Concanavalin A-like lectins/glucanases"/>
    <property type="match status" value="4"/>
</dbReference>
<dbReference type="PROSITE" id="PS50026">
    <property type="entry name" value="EGF_3"/>
    <property type="match status" value="2"/>
</dbReference>
<dbReference type="PROSITE" id="PS50022">
    <property type="entry name" value="FA58C_3"/>
    <property type="match status" value="1"/>
</dbReference>
<dbReference type="Pfam" id="PF00754">
    <property type="entry name" value="F5_F8_type_C"/>
    <property type="match status" value="1"/>
</dbReference>
<dbReference type="PANTHER" id="PTHR15036">
    <property type="entry name" value="PIKACHURIN-LIKE PROTEIN"/>
    <property type="match status" value="1"/>
</dbReference>
<feature type="transmembrane region" description="Helical" evidence="11">
    <location>
        <begin position="1182"/>
        <end position="1207"/>
    </location>
</feature>
<dbReference type="Pfam" id="PF00008">
    <property type="entry name" value="EGF"/>
    <property type="match status" value="1"/>
</dbReference>
<evidence type="ECO:0000256" key="8">
    <source>
        <dbReference type="ARBA" id="ARBA00023157"/>
    </source>
</evidence>
<dbReference type="InterPro" id="IPR050372">
    <property type="entry name" value="Neurexin-related_CASP"/>
</dbReference>
<dbReference type="InterPro" id="IPR008979">
    <property type="entry name" value="Galactose-bd-like_sf"/>
</dbReference>
<feature type="domain" description="Laminin G" evidence="13">
    <location>
        <begin position="117"/>
        <end position="303"/>
    </location>
</feature>
<feature type="disulfide bond" evidence="10">
    <location>
        <begin position="446"/>
        <end position="473"/>
    </location>
</feature>
<gene>
    <name evidence="15" type="ORF">NP493_204g10029</name>
</gene>
<organism evidence="15 16">
    <name type="scientific">Ridgeia piscesae</name>
    <name type="common">Tubeworm</name>
    <dbReference type="NCBI Taxonomy" id="27915"/>
    <lineage>
        <taxon>Eukaryota</taxon>
        <taxon>Metazoa</taxon>
        <taxon>Spiralia</taxon>
        <taxon>Lophotrochozoa</taxon>
        <taxon>Annelida</taxon>
        <taxon>Polychaeta</taxon>
        <taxon>Sedentaria</taxon>
        <taxon>Canalipalpata</taxon>
        <taxon>Sabellida</taxon>
        <taxon>Siboglinidae</taxon>
        <taxon>Ridgeia</taxon>
    </lineage>
</organism>
<feature type="domain" description="EGF-like" evidence="14">
    <location>
        <begin position="475"/>
        <end position="512"/>
    </location>
</feature>
<feature type="domain" description="Laminin G" evidence="13">
    <location>
        <begin position="309"/>
        <end position="473"/>
    </location>
</feature>
<evidence type="ECO:0000259" key="13">
    <source>
        <dbReference type="PROSITE" id="PS50025"/>
    </source>
</evidence>
<dbReference type="SUPFAM" id="SSF49785">
    <property type="entry name" value="Galactose-binding domain-like"/>
    <property type="match status" value="1"/>
</dbReference>
<evidence type="ECO:0000256" key="5">
    <source>
        <dbReference type="ARBA" id="ARBA00022729"/>
    </source>
</evidence>
<dbReference type="SMART" id="SM00282">
    <property type="entry name" value="LamG"/>
    <property type="match status" value="4"/>
</dbReference>
<dbReference type="Proteomes" id="UP001209878">
    <property type="component" value="Unassembled WGS sequence"/>
</dbReference>
<evidence type="ECO:0008006" key="17">
    <source>
        <dbReference type="Google" id="ProtNLM"/>
    </source>
</evidence>
<keyword evidence="16" id="KW-1185">Reference proteome</keyword>
<name>A0AAD9UE91_RIDPI</name>